<name>A0ABM0MXD3_SACKO</name>
<evidence type="ECO:0000313" key="1">
    <source>
        <dbReference type="Proteomes" id="UP000694865"/>
    </source>
</evidence>
<keyword evidence="1" id="KW-1185">Reference proteome</keyword>
<dbReference type="RefSeq" id="XP_006824674.1">
    <property type="nucleotide sequence ID" value="XM_006824611.1"/>
</dbReference>
<reference evidence="2" key="1">
    <citation type="submission" date="2025-08" db="UniProtKB">
        <authorList>
            <consortium name="RefSeq"/>
        </authorList>
    </citation>
    <scope>IDENTIFICATION</scope>
    <source>
        <tissue evidence="2">Testes</tissue>
    </source>
</reference>
<evidence type="ECO:0000313" key="2">
    <source>
        <dbReference type="RefSeq" id="XP_006824674.1"/>
    </source>
</evidence>
<feature type="non-terminal residue" evidence="2">
    <location>
        <position position="1"/>
    </location>
</feature>
<dbReference type="GeneID" id="102802091"/>
<dbReference type="Gene3D" id="2.20.70.90">
    <property type="match status" value="1"/>
</dbReference>
<proteinExistence type="predicted"/>
<dbReference type="Proteomes" id="UP000694865">
    <property type="component" value="Unplaced"/>
</dbReference>
<protein>
    <submittedName>
        <fullName evidence="2">DNA (Cytosine-5)-methyltransferase 3A-like</fullName>
    </submittedName>
</protein>
<accession>A0ABM0MXD3</accession>
<gene>
    <name evidence="2" type="primary">LOC102802091</name>
</gene>
<dbReference type="InterPro" id="IPR029063">
    <property type="entry name" value="SAM-dependent_MTases_sf"/>
</dbReference>
<dbReference type="Gene3D" id="3.40.50.150">
    <property type="entry name" value="Vaccinia Virus protein VP39"/>
    <property type="match status" value="1"/>
</dbReference>
<dbReference type="SUPFAM" id="SSF53335">
    <property type="entry name" value="S-adenosyl-L-methionine-dependent methyltransferases"/>
    <property type="match status" value="1"/>
</dbReference>
<organism evidence="1 2">
    <name type="scientific">Saccoglossus kowalevskii</name>
    <name type="common">Acorn worm</name>
    <dbReference type="NCBI Taxonomy" id="10224"/>
    <lineage>
        <taxon>Eukaryota</taxon>
        <taxon>Metazoa</taxon>
        <taxon>Hemichordata</taxon>
        <taxon>Enteropneusta</taxon>
        <taxon>Harrimaniidae</taxon>
        <taxon>Saccoglossus</taxon>
    </lineage>
</organism>
<sequence length="150" mass="17019">CNPVLVDAKDVSAAHRARYFWGNLPGMNRPSLATESNNSLNLQSCLEPHCNRQALFNKVRTVTSKANSIKQCKEQILPVKMGTKSDALWCTEMERLFGFPEHYTDVGNMSRTARQKLLGQAWSVPVARHLLAPLKEYFACDMYKYANYCT</sequence>